<dbReference type="Proteomes" id="UP001155240">
    <property type="component" value="Unassembled WGS sequence"/>
</dbReference>
<dbReference type="InterPro" id="IPR028939">
    <property type="entry name" value="P5C_Rdtase_cat_N"/>
</dbReference>
<feature type="domain" description="Pyrroline-5-carboxylate reductase catalytic N-terminal" evidence="2">
    <location>
        <begin position="3"/>
        <end position="91"/>
    </location>
</feature>
<dbReference type="RefSeq" id="WP_251945638.1">
    <property type="nucleotide sequence ID" value="NZ_JAMRYM010000041.1"/>
</dbReference>
<reference evidence="3" key="1">
    <citation type="submission" date="2022-06" db="EMBL/GenBank/DDBJ databases">
        <title>Whole genome shotgun sequencing (WGS) of Rathayibacter sp. ZW T2_19, isolated from stored onions (Allium cepa).</title>
        <authorList>
            <person name="Stoll D.A."/>
            <person name="Huch M."/>
        </authorList>
    </citation>
    <scope>NUCLEOTIDE SEQUENCE</scope>
    <source>
        <strain evidence="3">ZW T2_19</strain>
    </source>
</reference>
<dbReference type="InterPro" id="IPR036291">
    <property type="entry name" value="NAD(P)-bd_dom_sf"/>
</dbReference>
<evidence type="ECO:0000259" key="2">
    <source>
        <dbReference type="Pfam" id="PF03807"/>
    </source>
</evidence>
<name>A0A9X2DXD4_9MICO</name>
<protein>
    <submittedName>
        <fullName evidence="3">NAD(P)-binding domain-containing protein</fullName>
    </submittedName>
</protein>
<evidence type="ECO:0000313" key="4">
    <source>
        <dbReference type="Proteomes" id="UP001155240"/>
    </source>
</evidence>
<dbReference type="InterPro" id="IPR051267">
    <property type="entry name" value="STEAP_metalloreductase"/>
</dbReference>
<accession>A0A9X2DXD4</accession>
<evidence type="ECO:0000256" key="1">
    <source>
        <dbReference type="ARBA" id="ARBA00023002"/>
    </source>
</evidence>
<dbReference type="AlphaFoldDB" id="A0A9X2DXD4"/>
<organism evidence="3 4">
    <name type="scientific">Rathayibacter rubneri</name>
    <dbReference type="NCBI Taxonomy" id="2950106"/>
    <lineage>
        <taxon>Bacteria</taxon>
        <taxon>Bacillati</taxon>
        <taxon>Actinomycetota</taxon>
        <taxon>Actinomycetes</taxon>
        <taxon>Micrococcales</taxon>
        <taxon>Microbacteriaceae</taxon>
        <taxon>Rathayibacter</taxon>
    </lineage>
</organism>
<dbReference type="GO" id="GO:0016491">
    <property type="term" value="F:oxidoreductase activity"/>
    <property type="evidence" value="ECO:0007669"/>
    <property type="project" value="UniProtKB-KW"/>
</dbReference>
<dbReference type="EMBL" id="JAMRYM010000041">
    <property type="protein sequence ID" value="MCM6762885.1"/>
    <property type="molecule type" value="Genomic_DNA"/>
</dbReference>
<dbReference type="Pfam" id="PF03807">
    <property type="entry name" value="F420_oxidored"/>
    <property type="match status" value="1"/>
</dbReference>
<dbReference type="Gene3D" id="3.40.50.720">
    <property type="entry name" value="NAD(P)-binding Rossmann-like Domain"/>
    <property type="match status" value="1"/>
</dbReference>
<keyword evidence="1" id="KW-0560">Oxidoreductase</keyword>
<comment type="caution">
    <text evidence="3">The sequence shown here is derived from an EMBL/GenBank/DDBJ whole genome shotgun (WGS) entry which is preliminary data.</text>
</comment>
<evidence type="ECO:0000313" key="3">
    <source>
        <dbReference type="EMBL" id="MCM6762885.1"/>
    </source>
</evidence>
<dbReference type="SUPFAM" id="SSF51735">
    <property type="entry name" value="NAD(P)-binding Rossmann-fold domains"/>
    <property type="match status" value="1"/>
</dbReference>
<sequence>MKRIGIIGSGDIGSGIARLTVAAGHEVLIANSRGPESLRDLIDELGPQARAGDALEAAEFGDITVLAVPLAAYEALPEGALAGRTVLSTGNYYPHRDGRIDRLDALELTTAELEQELLPGAVISKAFNNIVAHHIPTLAGSSPRTALAVFGDDDQGKAAVSALVDDLGFEPVDAGTLAESWRTEPESGAYTRLYAADPEGFAKDYLADRGAPVPADRLRDLIAASHRADVAARTF</sequence>
<keyword evidence="4" id="KW-1185">Reference proteome</keyword>
<proteinExistence type="predicted"/>
<gene>
    <name evidence="3" type="ORF">NB037_10705</name>
</gene>
<dbReference type="PANTHER" id="PTHR14239">
    <property type="entry name" value="DUDULIN-RELATED"/>
    <property type="match status" value="1"/>
</dbReference>